<dbReference type="RefSeq" id="WP_072724351.1">
    <property type="nucleotide sequence ID" value="NZ_FQXH01000009.1"/>
</dbReference>
<dbReference type="Pfam" id="PF10100">
    <property type="entry name" value="Staph_opine_DH"/>
    <property type="match status" value="1"/>
</dbReference>
<sequence length="447" mass="51841">MSAVNTSIINKELSCTSCFGNVLIVGAGPVAINVAVNISNGWCNNIGLVSRKSFHLTRFKEELKQNNYIIKSKAQGEKLSNICGKVKLKYFYEGYNNIDDIWDTIIMCTPSDSYKDVINDLNVNKLKQIKTIILISPSIGSNLLVNSQLKIKDKIDVISFSNYYAATKFESSNLRATCAFTKALKKRIYISSSKNKSKIIFDVKNFIESFGVQCTIVSNTIEAESKNITTYVHPPFFINEFSLNEILTSRKSKKYMYKIYPEGPITQHSIRTMLLLWKEISKFIQYFNAKPINLLKFLNDDNYPVHEITISREDIENFMELDEIKQQYLLYIRYSAILIDPFSIPDENGKYFDFSAVPYKQVYKDENGKLIIPRIPFEDYKKLKLIYNLAKKINIDMPQTLELIKIFEKKLNEYINREGKHSFNKDIFIDKICDEVDDIFNEMERKK</sequence>
<accession>A0A1M5QR08</accession>
<dbReference type="Proteomes" id="UP000242520">
    <property type="component" value="Unassembled WGS sequence"/>
</dbReference>
<reference evidence="2" key="1">
    <citation type="submission" date="2016-11" db="EMBL/GenBank/DDBJ databases">
        <authorList>
            <person name="Varghese N."/>
            <person name="Submissions S."/>
        </authorList>
    </citation>
    <scope>NUCLEOTIDE SEQUENCE [LARGE SCALE GENOMIC DNA]</scope>
    <source>
        <strain evidence="2">DSM 15285</strain>
    </source>
</reference>
<evidence type="ECO:0008006" key="3">
    <source>
        <dbReference type="Google" id="ProtNLM"/>
    </source>
</evidence>
<protein>
    <recommendedName>
        <fullName evidence="3">DUF2338 domain-containing protein</fullName>
    </recommendedName>
</protein>
<name>A0A1M5QR08_9FIRM</name>
<dbReference type="EMBL" id="FQXH01000009">
    <property type="protein sequence ID" value="SHH16512.1"/>
    <property type="molecule type" value="Genomic_DNA"/>
</dbReference>
<dbReference type="AlphaFoldDB" id="A0A1M5QR08"/>
<proteinExistence type="predicted"/>
<dbReference type="Gene3D" id="3.40.50.720">
    <property type="entry name" value="NAD(P)-binding Rossmann-like Domain"/>
    <property type="match status" value="1"/>
</dbReference>
<dbReference type="InterPro" id="IPR016935">
    <property type="entry name" value="Opine_metallophore_DH"/>
</dbReference>
<organism evidence="1 2">
    <name type="scientific">Tepidibacter thalassicus DSM 15285</name>
    <dbReference type="NCBI Taxonomy" id="1123350"/>
    <lineage>
        <taxon>Bacteria</taxon>
        <taxon>Bacillati</taxon>
        <taxon>Bacillota</taxon>
        <taxon>Clostridia</taxon>
        <taxon>Peptostreptococcales</taxon>
        <taxon>Peptostreptococcaceae</taxon>
        <taxon>Tepidibacter</taxon>
    </lineage>
</organism>
<gene>
    <name evidence="1" type="ORF">SAMN02744040_01054</name>
</gene>
<keyword evidence="2" id="KW-1185">Reference proteome</keyword>
<dbReference type="STRING" id="1123350.SAMN02744040_01054"/>
<evidence type="ECO:0000313" key="1">
    <source>
        <dbReference type="EMBL" id="SHH16512.1"/>
    </source>
</evidence>
<evidence type="ECO:0000313" key="2">
    <source>
        <dbReference type="Proteomes" id="UP000242520"/>
    </source>
</evidence>